<sequence>MEAQSLIFAGILIWVSVLVQHVNNMKTRGAQFLMSDRSSPLSEDGLTGRATRALRNNIESVAMYVPIAAVAVAMQVSTPVTYWSALTWIVVRTTFSLGYWLKINMLRSLSWLVGMIAIAAFAVSLLQQAAA</sequence>
<feature type="transmembrane region" description="Helical" evidence="5">
    <location>
        <begin position="58"/>
        <end position="76"/>
    </location>
</feature>
<comment type="subcellular location">
    <subcellularLocation>
        <location evidence="1">Membrane</location>
    </subcellularLocation>
</comment>
<keyword evidence="3 5" id="KW-1133">Transmembrane helix</keyword>
<dbReference type="Pfam" id="PF01124">
    <property type="entry name" value="MAPEG"/>
    <property type="match status" value="1"/>
</dbReference>
<dbReference type="PANTHER" id="PTHR35371:SF1">
    <property type="entry name" value="BLR7753 PROTEIN"/>
    <property type="match status" value="1"/>
</dbReference>
<dbReference type="GO" id="GO:0016020">
    <property type="term" value="C:membrane"/>
    <property type="evidence" value="ECO:0007669"/>
    <property type="project" value="UniProtKB-SubCell"/>
</dbReference>
<proteinExistence type="predicted"/>
<dbReference type="Gene3D" id="1.20.120.550">
    <property type="entry name" value="Membrane associated eicosanoid/glutathione metabolism-like domain"/>
    <property type="match status" value="1"/>
</dbReference>
<evidence type="ECO:0000313" key="6">
    <source>
        <dbReference type="EMBL" id="KEQ52097.1"/>
    </source>
</evidence>
<evidence type="ECO:0000313" key="7">
    <source>
        <dbReference type="Proteomes" id="UP000028411"/>
    </source>
</evidence>
<keyword evidence="4 5" id="KW-0472">Membrane</keyword>
<feature type="transmembrane region" description="Helical" evidence="5">
    <location>
        <begin position="108"/>
        <end position="130"/>
    </location>
</feature>
<protein>
    <submittedName>
        <fullName evidence="6">MAPEG family protein</fullName>
    </submittedName>
</protein>
<dbReference type="SUPFAM" id="SSF161084">
    <property type="entry name" value="MAPEG domain-like"/>
    <property type="match status" value="1"/>
</dbReference>
<feature type="transmembrane region" description="Helical" evidence="5">
    <location>
        <begin position="6"/>
        <end position="24"/>
    </location>
</feature>
<evidence type="ECO:0000256" key="3">
    <source>
        <dbReference type="ARBA" id="ARBA00022989"/>
    </source>
</evidence>
<dbReference type="AlphaFoldDB" id="A0A081RA74"/>
<dbReference type="EMBL" id="JFHR01000052">
    <property type="protein sequence ID" value="KEQ52097.1"/>
    <property type="molecule type" value="Genomic_DNA"/>
</dbReference>
<gene>
    <name evidence="6" type="ORF">BV95_03649</name>
</gene>
<reference evidence="6 7" key="1">
    <citation type="submission" date="2014-02" db="EMBL/GenBank/DDBJ databases">
        <title>Whole genome sequence of Sphingobium chlorophenolicum NBRC 16172.</title>
        <authorList>
            <person name="Gan H.M."/>
            <person name="Gan H.Y."/>
            <person name="Chew T.H."/>
            <person name="Savka M.A."/>
        </authorList>
    </citation>
    <scope>NUCLEOTIDE SEQUENCE [LARGE SCALE GENOMIC DNA]</scope>
    <source>
        <strain evidence="6 7">NBRC 16172</strain>
    </source>
</reference>
<evidence type="ECO:0000256" key="4">
    <source>
        <dbReference type="ARBA" id="ARBA00023136"/>
    </source>
</evidence>
<organism evidence="6 7">
    <name type="scientific">Sphingobium chlorophenolicum</name>
    <dbReference type="NCBI Taxonomy" id="46429"/>
    <lineage>
        <taxon>Bacteria</taxon>
        <taxon>Pseudomonadati</taxon>
        <taxon>Pseudomonadota</taxon>
        <taxon>Alphaproteobacteria</taxon>
        <taxon>Sphingomonadales</taxon>
        <taxon>Sphingomonadaceae</taxon>
        <taxon>Sphingobium</taxon>
    </lineage>
</organism>
<dbReference type="PANTHER" id="PTHR35371">
    <property type="entry name" value="INNER MEMBRANE PROTEIN"/>
    <property type="match status" value="1"/>
</dbReference>
<dbReference type="Proteomes" id="UP000028411">
    <property type="component" value="Unassembled WGS sequence"/>
</dbReference>
<name>A0A081RA74_SPHCR</name>
<dbReference type="PATRIC" id="fig|46429.4.peg.3634"/>
<dbReference type="eggNOG" id="COG3686">
    <property type="taxonomic scope" value="Bacteria"/>
</dbReference>
<dbReference type="InterPro" id="IPR023352">
    <property type="entry name" value="MAPEG-like_dom_sf"/>
</dbReference>
<dbReference type="InterPro" id="IPR001129">
    <property type="entry name" value="Membr-assoc_MAPEG"/>
</dbReference>
<evidence type="ECO:0000256" key="1">
    <source>
        <dbReference type="ARBA" id="ARBA00004370"/>
    </source>
</evidence>
<dbReference type="RefSeq" id="WP_169804670.1">
    <property type="nucleotide sequence ID" value="NZ_JFHR01000052.1"/>
</dbReference>
<evidence type="ECO:0000256" key="2">
    <source>
        <dbReference type="ARBA" id="ARBA00022692"/>
    </source>
</evidence>
<keyword evidence="2 5" id="KW-0812">Transmembrane</keyword>
<comment type="caution">
    <text evidence="6">The sequence shown here is derived from an EMBL/GenBank/DDBJ whole genome shotgun (WGS) entry which is preliminary data.</text>
</comment>
<evidence type="ECO:0000256" key="5">
    <source>
        <dbReference type="SAM" id="Phobius"/>
    </source>
</evidence>
<accession>A0A081RA74</accession>